<proteinExistence type="predicted"/>
<dbReference type="PROSITE" id="PS51109">
    <property type="entry name" value="G5"/>
    <property type="match status" value="1"/>
</dbReference>
<dbReference type="STRING" id="582692.SAMN05720606_113143"/>
<reference evidence="5" key="1">
    <citation type="submission" date="2016-10" db="EMBL/GenBank/DDBJ databases">
        <authorList>
            <person name="Varghese N."/>
            <person name="Submissions S."/>
        </authorList>
    </citation>
    <scope>NUCLEOTIDE SEQUENCE [LARGE SCALE GENOMIC DNA]</scope>
    <source>
        <strain evidence="5">BL9</strain>
    </source>
</reference>
<dbReference type="InterPro" id="IPR052913">
    <property type="entry name" value="Glycopeptide_resist_protein"/>
</dbReference>
<evidence type="ECO:0000256" key="1">
    <source>
        <dbReference type="ARBA" id="ARBA00022729"/>
    </source>
</evidence>
<feature type="domain" description="G5" evidence="3">
    <location>
        <begin position="376"/>
        <end position="457"/>
    </location>
</feature>
<dbReference type="InterPro" id="IPR011098">
    <property type="entry name" value="G5_dom"/>
</dbReference>
<protein>
    <submittedName>
        <fullName evidence="4">Vancomycin resistance protein YoaR, contains peptidoglycan-binding and VanW domains</fullName>
    </submittedName>
</protein>
<dbReference type="Pfam" id="PF07501">
    <property type="entry name" value="G5"/>
    <property type="match status" value="1"/>
</dbReference>
<name>A0A1G5K7K4_9BACL</name>
<dbReference type="PANTHER" id="PTHR35788">
    <property type="entry name" value="EXPORTED PROTEIN-RELATED"/>
    <property type="match status" value="1"/>
</dbReference>
<dbReference type="PANTHER" id="PTHR35788:SF1">
    <property type="entry name" value="EXPORTED PROTEIN"/>
    <property type="match status" value="1"/>
</dbReference>
<accession>A0A1G5K7K4</accession>
<dbReference type="SMART" id="SM01208">
    <property type="entry name" value="G5"/>
    <property type="match status" value="1"/>
</dbReference>
<dbReference type="InterPro" id="IPR007391">
    <property type="entry name" value="Vancomycin_resist_VanW"/>
</dbReference>
<dbReference type="Pfam" id="PF04294">
    <property type="entry name" value="VanW"/>
    <property type="match status" value="1"/>
</dbReference>
<organism evidence="4 5">
    <name type="scientific">Paenibacillus polysaccharolyticus</name>
    <dbReference type="NCBI Taxonomy" id="582692"/>
    <lineage>
        <taxon>Bacteria</taxon>
        <taxon>Bacillati</taxon>
        <taxon>Bacillota</taxon>
        <taxon>Bacilli</taxon>
        <taxon>Bacillales</taxon>
        <taxon>Paenibacillaceae</taxon>
        <taxon>Paenibacillus</taxon>
    </lineage>
</organism>
<evidence type="ECO:0000313" key="5">
    <source>
        <dbReference type="Proteomes" id="UP000198538"/>
    </source>
</evidence>
<dbReference type="EMBL" id="FMVM01000013">
    <property type="protein sequence ID" value="SCY96454.1"/>
    <property type="molecule type" value="Genomic_DNA"/>
</dbReference>
<evidence type="ECO:0000256" key="2">
    <source>
        <dbReference type="SAM" id="MobiDB-lite"/>
    </source>
</evidence>
<dbReference type="AlphaFoldDB" id="A0A1G5K7K4"/>
<evidence type="ECO:0000259" key="3">
    <source>
        <dbReference type="PROSITE" id="PS51109"/>
    </source>
</evidence>
<dbReference type="Proteomes" id="UP000198538">
    <property type="component" value="Unassembled WGS sequence"/>
</dbReference>
<sequence>MKKIHVTVIALFSLLLIGSASYGLLYMYVNQPTLPKGVQISGWAIDGKHRKEVLAELHTRIQQLQDWPVTLEVTEPNPITMSHTAAELGVSYSADSFKAAVQQLDEGNLWERAYARYQFPQTFSLDMNYNEQTFQQLLSPAWEKETFGTPTEAVRRITANDQVQYIPEKSVRRIDWKTLSTLMQTKLHRELSDVMDGVKPEPIRILLPLYTLKPEVTIDSLKQEGIERKIIQFSTGLGNSSQGRIHNVSAAAQAINGMILPPGGVFDYEKVIRKAEKEYGFREAPVIVNGRLMPGIGGGICQVSSTVYNAALLTGLDIVERRNHSLPVKYIPKGLDATFASGAINFRFRNSTEKSLLIHAKVQGGRMVVKFFGTFPENVSYALESRTIETLSVPVKYVSSNVLPEGAQQVLQNGQPGYIVETVRTKRVDGKVVETKTISRDTYKAQSRLIARSGHISMPDPQQPSVVEDGIREGNQP</sequence>
<keyword evidence="5" id="KW-1185">Reference proteome</keyword>
<evidence type="ECO:0000313" key="4">
    <source>
        <dbReference type="EMBL" id="SCY96454.1"/>
    </source>
</evidence>
<gene>
    <name evidence="4" type="ORF">SAMN05720606_113143</name>
</gene>
<feature type="region of interest" description="Disordered" evidence="2">
    <location>
        <begin position="454"/>
        <end position="477"/>
    </location>
</feature>
<dbReference type="RefSeq" id="WP_090922992.1">
    <property type="nucleotide sequence ID" value="NZ_FMVM01000013.1"/>
</dbReference>
<dbReference type="Gene3D" id="2.20.230.10">
    <property type="entry name" value="Resuscitation-promoting factor rpfb"/>
    <property type="match status" value="1"/>
</dbReference>
<keyword evidence="1" id="KW-0732">Signal</keyword>